<dbReference type="Proteomes" id="UP000028821">
    <property type="component" value="Unassembled WGS sequence"/>
</dbReference>
<feature type="non-terminal residue" evidence="2">
    <location>
        <position position="1"/>
    </location>
</feature>
<proteinExistence type="predicted"/>
<sequence>SSDSSVSLSGSPAVRRAQLPQFVGEGAGEGSGRNSRAERRRVEERFSPLWQRRRSPRLSAARGDSAGARALGAVAHVSSRSLDSLHEVASSESSVGLGNSRIWITERGVRHPGALRSLGAAEKANATECPHRSRRVERVLSGQRIRLDALRRHTVQRPYPCLPPLHAAASLPLRRCPTISTRS</sequence>
<reference evidence="2 3" key="1">
    <citation type="submission" date="2014-04" db="EMBL/GenBank/DDBJ databases">
        <authorList>
            <person name="Sibley D."/>
            <person name="Venepally P."/>
            <person name="Karamycheva S."/>
            <person name="Hadjithomas M."/>
            <person name="Khan A."/>
            <person name="Brunk B."/>
            <person name="Roos D."/>
            <person name="Caler E."/>
            <person name="Lorenzi H."/>
        </authorList>
    </citation>
    <scope>NUCLEOTIDE SEQUENCE [LARGE SCALE GENOMIC DNA]</scope>
    <source>
        <strain evidence="2 3">MAS</strain>
    </source>
</reference>
<feature type="compositionally biased region" description="Low complexity" evidence="1">
    <location>
        <begin position="1"/>
        <end position="11"/>
    </location>
</feature>
<dbReference type="AlphaFoldDB" id="A0A086QKG7"/>
<evidence type="ECO:0000313" key="3">
    <source>
        <dbReference type="Proteomes" id="UP000028821"/>
    </source>
</evidence>
<protein>
    <submittedName>
        <fullName evidence="2">Uncharacterized protein</fullName>
    </submittedName>
</protein>
<feature type="compositionally biased region" description="Low complexity" evidence="1">
    <location>
        <begin position="57"/>
        <end position="66"/>
    </location>
</feature>
<gene>
    <name evidence="2" type="ORF">TGMAS_414680</name>
</gene>
<feature type="region of interest" description="Disordered" evidence="1">
    <location>
        <begin position="1"/>
        <end position="66"/>
    </location>
</feature>
<evidence type="ECO:0000313" key="2">
    <source>
        <dbReference type="EMBL" id="KFH13099.1"/>
    </source>
</evidence>
<accession>A0A086QKG7</accession>
<feature type="non-terminal residue" evidence="2">
    <location>
        <position position="183"/>
    </location>
</feature>
<dbReference type="EMBL" id="AEXC02001428">
    <property type="protein sequence ID" value="KFH13099.1"/>
    <property type="molecule type" value="Genomic_DNA"/>
</dbReference>
<dbReference type="VEuPathDB" id="ToxoDB:TGMAS_414680"/>
<feature type="compositionally biased region" description="Basic and acidic residues" evidence="1">
    <location>
        <begin position="35"/>
        <end position="46"/>
    </location>
</feature>
<evidence type="ECO:0000256" key="1">
    <source>
        <dbReference type="SAM" id="MobiDB-lite"/>
    </source>
</evidence>
<organism evidence="2 3">
    <name type="scientific">Toxoplasma gondii MAS</name>
    <dbReference type="NCBI Taxonomy" id="943118"/>
    <lineage>
        <taxon>Eukaryota</taxon>
        <taxon>Sar</taxon>
        <taxon>Alveolata</taxon>
        <taxon>Apicomplexa</taxon>
        <taxon>Conoidasida</taxon>
        <taxon>Coccidia</taxon>
        <taxon>Eucoccidiorida</taxon>
        <taxon>Eimeriorina</taxon>
        <taxon>Sarcocystidae</taxon>
        <taxon>Toxoplasma</taxon>
    </lineage>
</organism>
<name>A0A086QKG7_TOXGO</name>
<comment type="caution">
    <text evidence="2">The sequence shown here is derived from an EMBL/GenBank/DDBJ whole genome shotgun (WGS) entry which is preliminary data.</text>
</comment>